<feature type="compositionally biased region" description="Basic and acidic residues" evidence="1">
    <location>
        <begin position="848"/>
        <end position="858"/>
    </location>
</feature>
<reference evidence="2" key="1">
    <citation type="journal article" date="2021" name="bioRxiv">
        <title>Whole Genome Assembly and Annotation of Northern Wild Rice, Zizania palustris L., Supports a Whole Genome Duplication in the Zizania Genus.</title>
        <authorList>
            <person name="Haas M."/>
            <person name="Kono T."/>
            <person name="Macchietto M."/>
            <person name="Millas R."/>
            <person name="McGilp L."/>
            <person name="Shao M."/>
            <person name="Duquette J."/>
            <person name="Hirsch C.N."/>
            <person name="Kimball J."/>
        </authorList>
    </citation>
    <scope>NUCLEOTIDE SEQUENCE</scope>
    <source>
        <tissue evidence="2">Fresh leaf tissue</tissue>
    </source>
</reference>
<feature type="compositionally biased region" description="Basic residues" evidence="1">
    <location>
        <begin position="92"/>
        <end position="102"/>
    </location>
</feature>
<sequence length="1023" mass="111207">MGKAPRPPPLPRLNGASKQAVVAFDLPCPHLSPSPSPSPERRGRRGRGGEWPSGSLMAGEREEARRGKESLSGGYLCRVCGYQSPNANPSAKLRRAHRKNCRKTPAAEGQDAGAVADEREEDAAAERNAGEWLPLGSGGGEHEGNGGASEANGGSELRGSAKGDADLLEDKKNAEHSCPNGAGVQTITDDCSESGLINYISDSVEITKEGNKTNLQRDCTNGIRNKVAEHCSEISSLAVGHLAEREDSLDEYKDASPFLHHLDSEGGAAEDKSDFSIEEIKNSKIASLGASAASNEISAQMNGLWKDQSSGKPNMTDLSTDYKVGKEDGCYSEQKSAPGLAEPTVKLESSNGCSVNVHCDNTYMVDSKPDKTFDCSEFVGDVNGSTQLISDLESQSSCPRKVESFMGDSMDDLHIMSEVLLSPEEAEPAIVEYETISNSKTDFVQTGDELKLLIAVNTLTDCSSQCKHCKDTSYVQLPVDNPYLDKSVSYVDCYQNDHVVKSMDVILGSVHEVKGSELGFSCEERPQLVKLLVNISEENPSVEKPNGFAVDVCNKGIDLEVPTIDQVSASQEHIALVMDQMPFSKNPFILDDTRSDDLFELATESYYSEVTNVAKSKLHGEFTSLPPDQRIVSDQISITEGQHSVISDDHILAVSTTCENGFAVGTEDMSVSSTSDPTNSISLHDISVSRSMQEDGEHTSGISFVPSQVFPAEFSTMPTSQAINDLETDVDENTLDEDMSTKDLTADNAKEKRETEDTSVKEMDSILKADNVEEKLTDDTNAEMNAVQHKDDAKKMQADDTCMETSAVQSLKESEQAKHNVGNGICAVGSMENGDADKQTEDTSANEMRAEIKPDYADGQKQTNDTSREKKPDTCSKETYTIQSTDNAEQKRTEDPIGQEGNKDNAEEQKHTEHPDGREGIKENEEISITGAKQNPERIHVPLKVLLAEASVETKVKKTSAKERVLSFRRRVSKGGDSRSPRAGADDKFWSSPAKLLEINNAKKSSKGRKHPWMLFICCHSVH</sequence>
<dbReference type="Proteomes" id="UP000729402">
    <property type="component" value="Unassembled WGS sequence"/>
</dbReference>
<proteinExistence type="predicted"/>
<organism evidence="2 3">
    <name type="scientific">Zizania palustris</name>
    <name type="common">Northern wild rice</name>
    <dbReference type="NCBI Taxonomy" id="103762"/>
    <lineage>
        <taxon>Eukaryota</taxon>
        <taxon>Viridiplantae</taxon>
        <taxon>Streptophyta</taxon>
        <taxon>Embryophyta</taxon>
        <taxon>Tracheophyta</taxon>
        <taxon>Spermatophyta</taxon>
        <taxon>Magnoliopsida</taxon>
        <taxon>Liliopsida</taxon>
        <taxon>Poales</taxon>
        <taxon>Poaceae</taxon>
        <taxon>BOP clade</taxon>
        <taxon>Oryzoideae</taxon>
        <taxon>Oryzeae</taxon>
        <taxon>Zizaniinae</taxon>
        <taxon>Zizania</taxon>
    </lineage>
</organism>
<protein>
    <submittedName>
        <fullName evidence="2">Uncharacterized protein</fullName>
    </submittedName>
</protein>
<reference evidence="2" key="2">
    <citation type="submission" date="2021-02" db="EMBL/GenBank/DDBJ databases">
        <authorList>
            <person name="Kimball J.A."/>
            <person name="Haas M.W."/>
            <person name="Macchietto M."/>
            <person name="Kono T."/>
            <person name="Duquette J."/>
            <person name="Shao M."/>
        </authorList>
    </citation>
    <scope>NUCLEOTIDE SEQUENCE</scope>
    <source>
        <tissue evidence="2">Fresh leaf tissue</tissue>
    </source>
</reference>
<dbReference type="OrthoDB" id="1939753at2759"/>
<comment type="caution">
    <text evidence="2">The sequence shown here is derived from an EMBL/GenBank/DDBJ whole genome shotgun (WGS) entry which is preliminary data.</text>
</comment>
<evidence type="ECO:0000313" key="2">
    <source>
        <dbReference type="EMBL" id="KAG8057285.1"/>
    </source>
</evidence>
<feature type="compositionally biased region" description="Polar residues" evidence="1">
    <location>
        <begin position="877"/>
        <end position="887"/>
    </location>
</feature>
<dbReference type="PANTHER" id="PTHR35746">
    <property type="entry name" value="PENTATRICOPEPTIDE REPEAT (PPR) SUPERFAMILY PROTEIN"/>
    <property type="match status" value="1"/>
</dbReference>
<name>A0A8J5VA85_ZIZPA</name>
<feature type="region of interest" description="Disordered" evidence="1">
    <location>
        <begin position="827"/>
        <end position="939"/>
    </location>
</feature>
<feature type="compositionally biased region" description="Basic and acidic residues" evidence="1">
    <location>
        <begin position="159"/>
        <end position="175"/>
    </location>
</feature>
<feature type="region of interest" description="Disordered" evidence="1">
    <location>
        <begin position="84"/>
        <end position="179"/>
    </location>
</feature>
<evidence type="ECO:0000313" key="3">
    <source>
        <dbReference type="Proteomes" id="UP000729402"/>
    </source>
</evidence>
<evidence type="ECO:0000256" key="1">
    <source>
        <dbReference type="SAM" id="MobiDB-lite"/>
    </source>
</evidence>
<feature type="region of interest" description="Disordered" evidence="1">
    <location>
        <begin position="732"/>
        <end position="761"/>
    </location>
</feature>
<gene>
    <name evidence="2" type="ORF">GUJ93_ZPchr0002g26009</name>
</gene>
<feature type="compositionally biased region" description="Basic and acidic residues" evidence="1">
    <location>
        <begin position="888"/>
        <end position="925"/>
    </location>
</feature>
<keyword evidence="3" id="KW-1185">Reference proteome</keyword>
<dbReference type="AlphaFoldDB" id="A0A8J5VA85"/>
<accession>A0A8J5VA85</accession>
<feature type="region of interest" description="Disordered" evidence="1">
    <location>
        <begin position="25"/>
        <end position="71"/>
    </location>
</feature>
<feature type="compositionally biased region" description="Basic and acidic residues" evidence="1">
    <location>
        <begin position="739"/>
        <end position="761"/>
    </location>
</feature>
<dbReference type="PANTHER" id="PTHR35746:SF4">
    <property type="entry name" value="FK506-BINDING PROTEIN 2-1"/>
    <property type="match status" value="1"/>
</dbReference>
<dbReference type="EMBL" id="JAAALK010000287">
    <property type="protein sequence ID" value="KAG8057285.1"/>
    <property type="molecule type" value="Genomic_DNA"/>
</dbReference>
<feature type="compositionally biased region" description="Basic and acidic residues" evidence="1">
    <location>
        <begin position="866"/>
        <end position="876"/>
    </location>
</feature>
<feature type="compositionally biased region" description="Basic and acidic residues" evidence="1">
    <location>
        <begin position="59"/>
        <end position="69"/>
    </location>
</feature>